<name>M7SJE3_EUTLA</name>
<dbReference type="InterPro" id="IPR022025">
    <property type="entry name" value="Amidoligase_2"/>
</dbReference>
<evidence type="ECO:0000313" key="3">
    <source>
        <dbReference type="Proteomes" id="UP000012174"/>
    </source>
</evidence>
<evidence type="ECO:0008006" key="4">
    <source>
        <dbReference type="Google" id="ProtNLM"/>
    </source>
</evidence>
<dbReference type="AlphaFoldDB" id="M7SJE3"/>
<reference evidence="3" key="1">
    <citation type="journal article" date="2013" name="Genome Announc.">
        <title>Draft genome sequence of the grapevine dieback fungus Eutypa lata UCR-EL1.</title>
        <authorList>
            <person name="Blanco-Ulate B."/>
            <person name="Rolshausen P.E."/>
            <person name="Cantu D."/>
        </authorList>
    </citation>
    <scope>NUCLEOTIDE SEQUENCE [LARGE SCALE GENOMIC DNA]</scope>
    <source>
        <strain evidence="3">UCR-EL1</strain>
    </source>
</reference>
<evidence type="ECO:0000313" key="2">
    <source>
        <dbReference type="EMBL" id="EMR64292.1"/>
    </source>
</evidence>
<feature type="compositionally biased region" description="Polar residues" evidence="1">
    <location>
        <begin position="296"/>
        <end position="305"/>
    </location>
</feature>
<keyword evidence="3" id="KW-1185">Reference proteome</keyword>
<dbReference type="HOGENOM" id="CLU_027810_1_0_1"/>
<dbReference type="PANTHER" id="PTHR36847">
    <property type="entry name" value="AMIDOLIGASE ENZYME"/>
    <property type="match status" value="1"/>
</dbReference>
<evidence type="ECO:0000256" key="1">
    <source>
        <dbReference type="SAM" id="MobiDB-lite"/>
    </source>
</evidence>
<dbReference type="EMBL" id="KB707096">
    <property type="protein sequence ID" value="EMR64292.1"/>
    <property type="molecule type" value="Genomic_DNA"/>
</dbReference>
<protein>
    <recommendedName>
        <fullName evidence="4">Amidoligase enzyme protein</fullName>
    </recommendedName>
</protein>
<gene>
    <name evidence="2" type="ORF">UCREL1_8723</name>
</gene>
<dbReference type="Proteomes" id="UP000012174">
    <property type="component" value="Unassembled WGS sequence"/>
</dbReference>
<dbReference type="OrthoDB" id="412402at2759"/>
<dbReference type="KEGG" id="ela:UCREL1_8723"/>
<sequence length="496" mass="54841">MAGQGNMNQATPSSFGVEMEGYIAYIIQTKEDEDRGVIPVPKMSYIRPQPYNWSVNAAPLVVPQSLRDAHGLQEAVNICLLNLLTTSLQLGGAAVVPLDTTQDQLNTEALSHLQNYRQWTVKEDGSLDPIPRELRDIWDGPDRGFCGIELCSPAMWATDQGMEELRRVCQFLTNRLWVSTTDACGLHVHWGIGTDWIPLERLRQIAALIYAADGLIVQLHPDSRRDNDFCRAPSMFSRLATGSTAATVEAELAFPPEDEPAPLPQPRRGRLDGWCGCCPPVGGMFRCLNRAANNNPDNMPATNPPNDAEADGLGPRNSLGGYTRNDQFWQDLIDIEVREGRLPAIGAGQPYPQPTALNDGVRELLRANDVETVAELLSSYRGPRLAYNFNAYIDGLYDVEGNKRTIEFRQAAGSFDPDEVCAWAKVVVGLCEFASGTTEDVLPVVYACAAPIDPTIGWYDVFDLLERAGLMTEARVLNQFARRRRGLPIIPTGRRR</sequence>
<dbReference type="Pfam" id="PF12224">
    <property type="entry name" value="Amidoligase_2"/>
    <property type="match status" value="1"/>
</dbReference>
<accession>M7SJE3</accession>
<feature type="region of interest" description="Disordered" evidence="1">
    <location>
        <begin position="296"/>
        <end position="317"/>
    </location>
</feature>
<dbReference type="OMA" id="HEDYEYW"/>
<organism evidence="2 3">
    <name type="scientific">Eutypa lata (strain UCR-EL1)</name>
    <name type="common">Grapevine dieback disease fungus</name>
    <name type="synonym">Eutypa armeniacae</name>
    <dbReference type="NCBI Taxonomy" id="1287681"/>
    <lineage>
        <taxon>Eukaryota</taxon>
        <taxon>Fungi</taxon>
        <taxon>Dikarya</taxon>
        <taxon>Ascomycota</taxon>
        <taxon>Pezizomycotina</taxon>
        <taxon>Sordariomycetes</taxon>
        <taxon>Xylariomycetidae</taxon>
        <taxon>Xylariales</taxon>
        <taxon>Diatrypaceae</taxon>
        <taxon>Eutypa</taxon>
    </lineage>
</organism>
<proteinExistence type="predicted"/>
<dbReference type="PANTHER" id="PTHR36847:SF1">
    <property type="entry name" value="AMIDOLIGASE ENZYME"/>
    <property type="match status" value="1"/>
</dbReference>